<evidence type="ECO:0008006" key="4">
    <source>
        <dbReference type="Google" id="ProtNLM"/>
    </source>
</evidence>
<dbReference type="AlphaFoldDB" id="A0A4S8QLY5"/>
<dbReference type="EMBL" id="STGY01000025">
    <property type="protein sequence ID" value="THV42409.1"/>
    <property type="molecule type" value="Genomic_DNA"/>
</dbReference>
<comment type="caution">
    <text evidence="2">The sequence shown here is derived from an EMBL/GenBank/DDBJ whole genome shotgun (WGS) entry which is preliminary data.</text>
</comment>
<keyword evidence="3" id="KW-1185">Reference proteome</keyword>
<evidence type="ECO:0000313" key="3">
    <source>
        <dbReference type="Proteomes" id="UP000308760"/>
    </source>
</evidence>
<organism evidence="2 3">
    <name type="scientific">Glycomyces buryatensis</name>
    <dbReference type="NCBI Taxonomy" id="2570927"/>
    <lineage>
        <taxon>Bacteria</taxon>
        <taxon>Bacillati</taxon>
        <taxon>Actinomycetota</taxon>
        <taxon>Actinomycetes</taxon>
        <taxon>Glycomycetales</taxon>
        <taxon>Glycomycetaceae</taxon>
        <taxon>Glycomyces</taxon>
    </lineage>
</organism>
<feature type="region of interest" description="Disordered" evidence="1">
    <location>
        <begin position="1"/>
        <end position="37"/>
    </location>
</feature>
<name>A0A4S8QLY5_9ACTN</name>
<protein>
    <recommendedName>
        <fullName evidence="4">DUF3558 domain-containing protein</fullName>
    </recommendedName>
</protein>
<dbReference type="OrthoDB" id="3202351at2"/>
<accession>A0A4S8QLY5</accession>
<reference evidence="3" key="1">
    <citation type="submission" date="2019-04" db="EMBL/GenBank/DDBJ databases">
        <title>Nocardioides xinjiangensis sp. nov.</title>
        <authorList>
            <person name="Liu S."/>
        </authorList>
    </citation>
    <scope>NUCLEOTIDE SEQUENCE [LARGE SCALE GENOMIC DNA]</scope>
    <source>
        <strain evidence="3">18</strain>
    </source>
</reference>
<gene>
    <name evidence="2" type="ORF">FAB82_07080</name>
</gene>
<proteinExistence type="predicted"/>
<evidence type="ECO:0000256" key="1">
    <source>
        <dbReference type="SAM" id="MobiDB-lite"/>
    </source>
</evidence>
<evidence type="ECO:0000313" key="2">
    <source>
        <dbReference type="EMBL" id="THV42409.1"/>
    </source>
</evidence>
<reference evidence="2 3" key="2">
    <citation type="submission" date="2019-05" db="EMBL/GenBank/DDBJ databases">
        <title>Glycomyces buryatensis sp. nov.</title>
        <authorList>
            <person name="Nikitina E."/>
        </authorList>
    </citation>
    <scope>NUCLEOTIDE SEQUENCE [LARGE SCALE GENOMIC DNA]</scope>
    <source>
        <strain evidence="2 3">18</strain>
    </source>
</reference>
<dbReference type="Proteomes" id="UP000308760">
    <property type="component" value="Unassembled WGS sequence"/>
</dbReference>
<dbReference type="RefSeq" id="WP_136533841.1">
    <property type="nucleotide sequence ID" value="NZ_STGY01000025.1"/>
</dbReference>
<sequence>MNSPHPGRNRPVEPRDAQSASRHHAIQRGDGTIDWSRGERISPKWRMGAVLLGALLLLGGSVQPSTFVPTDEVFASTDPIPFSPEGSEHFCATVGADMPFEVDPSVETVVDDWYEPYVVGLECWLAVADEEGVDFELEFFQDPQDWREDVADAYEDFKSFADGSDAYVSGIDLGDFGDQALLLHSQYDDGSGGYRLFTSVGNVAMVFYASSASTQRELDLTLHAANLVMAEFDPDTQARPTLPETPRRSELLPDLCDSMSLEGWELAADQAPVQGRTEDDGARCDWTGTGSNDLTTLTADIELLKAVPIQELTDEDAAISRWYELCEVPGREFVNDRLAFLHYDRSVKYGYFEAEIFWYFENIVMRIEVVQPNDSDAEPQAQAVAVSQLVANELRAHLE</sequence>